<dbReference type="EMBL" id="BAAAGE010000001">
    <property type="protein sequence ID" value="GAA0714981.1"/>
    <property type="molecule type" value="Genomic_DNA"/>
</dbReference>
<reference evidence="2" key="1">
    <citation type="journal article" date="2019" name="Int. J. Syst. Evol. Microbiol.">
        <title>The Global Catalogue of Microorganisms (GCM) 10K type strain sequencing project: providing services to taxonomists for standard genome sequencing and annotation.</title>
        <authorList>
            <consortium name="The Broad Institute Genomics Platform"/>
            <consortium name="The Broad Institute Genome Sequencing Center for Infectious Disease"/>
            <person name="Wu L."/>
            <person name="Ma J."/>
        </authorList>
    </citation>
    <scope>NUCLEOTIDE SEQUENCE [LARGE SCALE GENOMIC DNA]</scope>
    <source>
        <strain evidence="2">JCM 15974</strain>
    </source>
</reference>
<protein>
    <recommendedName>
        <fullName evidence="3">DUF4393 domain-containing protein</fullName>
    </recommendedName>
</protein>
<proteinExistence type="predicted"/>
<gene>
    <name evidence="1" type="ORF">GCM10009430_08830</name>
</gene>
<organism evidence="1 2">
    <name type="scientific">Aquimarina litoralis</name>
    <dbReference type="NCBI Taxonomy" id="584605"/>
    <lineage>
        <taxon>Bacteria</taxon>
        <taxon>Pseudomonadati</taxon>
        <taxon>Bacteroidota</taxon>
        <taxon>Flavobacteriia</taxon>
        <taxon>Flavobacteriales</taxon>
        <taxon>Flavobacteriaceae</taxon>
        <taxon>Aquimarina</taxon>
    </lineage>
</organism>
<name>A0ABP3TTL0_9FLAO</name>
<evidence type="ECO:0008006" key="3">
    <source>
        <dbReference type="Google" id="ProtNLM"/>
    </source>
</evidence>
<dbReference type="Proteomes" id="UP001501758">
    <property type="component" value="Unassembled WGS sequence"/>
</dbReference>
<evidence type="ECO:0000313" key="1">
    <source>
        <dbReference type="EMBL" id="GAA0714981.1"/>
    </source>
</evidence>
<sequence length="228" mass="26262">MDEKSQIEIAKGIGQAAEKALDFIEKIVAGPIMEGTGIFTDKVKYWRFKNQVNIITKARGFLKSKGIEIPKKIPIKDVSTLLEFASFEEEEIMQDGWAKLLANTMNPNNRFDACHLFSQVLNQISVNEFYILTYLNSRSFILTSNERPYLEKNDLIRNSHSDYHTGILLIDNLLRLRLIEEEPPKFKDNSNYNSIYSNFDKLPENEIIASDSFRISKFGAELIKQITE</sequence>
<accession>A0ABP3TTL0</accession>
<keyword evidence="2" id="KW-1185">Reference proteome</keyword>
<dbReference type="Pfam" id="PF14337">
    <property type="entry name" value="Abi_alpha"/>
    <property type="match status" value="1"/>
</dbReference>
<dbReference type="InterPro" id="IPR025506">
    <property type="entry name" value="Abi_alpha"/>
</dbReference>
<evidence type="ECO:0000313" key="2">
    <source>
        <dbReference type="Proteomes" id="UP001501758"/>
    </source>
</evidence>
<dbReference type="RefSeq" id="WP_343910864.1">
    <property type="nucleotide sequence ID" value="NZ_BAAAGE010000001.1"/>
</dbReference>
<comment type="caution">
    <text evidence="1">The sequence shown here is derived from an EMBL/GenBank/DDBJ whole genome shotgun (WGS) entry which is preliminary data.</text>
</comment>